<evidence type="ECO:0000313" key="2">
    <source>
        <dbReference type="Proteomes" id="UP000186922"/>
    </source>
</evidence>
<comment type="caution">
    <text evidence="1">The sequence shown here is derived from an EMBL/GenBank/DDBJ whole genome shotgun (WGS) entry which is preliminary data.</text>
</comment>
<dbReference type="EMBL" id="BDGG01000015">
    <property type="protein sequence ID" value="GAV07493.1"/>
    <property type="molecule type" value="Genomic_DNA"/>
</dbReference>
<name>A0A1D1W3Y9_RAMVA</name>
<sequence length="77" mass="8273">MASYALMDYAPRLISSVGCSVKIAKNHASGFISFGTPKRAKQTRSSIARAIHTVQYPSKSLKNGREGVVGRNGGMCR</sequence>
<keyword evidence="2" id="KW-1185">Reference proteome</keyword>
<reference evidence="1 2" key="1">
    <citation type="journal article" date="2016" name="Nat. Commun.">
        <title>Extremotolerant tardigrade genome and improved radiotolerance of human cultured cells by tardigrade-unique protein.</title>
        <authorList>
            <person name="Hashimoto T."/>
            <person name="Horikawa D.D."/>
            <person name="Saito Y."/>
            <person name="Kuwahara H."/>
            <person name="Kozuka-Hata H."/>
            <person name="Shin-I T."/>
            <person name="Minakuchi Y."/>
            <person name="Ohishi K."/>
            <person name="Motoyama A."/>
            <person name="Aizu T."/>
            <person name="Enomoto A."/>
            <person name="Kondo K."/>
            <person name="Tanaka S."/>
            <person name="Hara Y."/>
            <person name="Koshikawa S."/>
            <person name="Sagara H."/>
            <person name="Miura T."/>
            <person name="Yokobori S."/>
            <person name="Miyagawa K."/>
            <person name="Suzuki Y."/>
            <person name="Kubo T."/>
            <person name="Oyama M."/>
            <person name="Kohara Y."/>
            <person name="Fujiyama A."/>
            <person name="Arakawa K."/>
            <person name="Katayama T."/>
            <person name="Toyoda A."/>
            <person name="Kunieda T."/>
        </authorList>
    </citation>
    <scope>NUCLEOTIDE SEQUENCE [LARGE SCALE GENOMIC DNA]</scope>
    <source>
        <strain evidence="1 2">YOKOZUNA-1</strain>
    </source>
</reference>
<protein>
    <submittedName>
        <fullName evidence="1">Uncharacterized protein</fullName>
    </submittedName>
</protein>
<dbReference type="AlphaFoldDB" id="A0A1D1W3Y9"/>
<organism evidence="1 2">
    <name type="scientific">Ramazzottius varieornatus</name>
    <name type="common">Water bear</name>
    <name type="synonym">Tardigrade</name>
    <dbReference type="NCBI Taxonomy" id="947166"/>
    <lineage>
        <taxon>Eukaryota</taxon>
        <taxon>Metazoa</taxon>
        <taxon>Ecdysozoa</taxon>
        <taxon>Tardigrada</taxon>
        <taxon>Eutardigrada</taxon>
        <taxon>Parachela</taxon>
        <taxon>Hypsibioidea</taxon>
        <taxon>Ramazzottiidae</taxon>
        <taxon>Ramazzottius</taxon>
    </lineage>
</organism>
<dbReference type="Proteomes" id="UP000186922">
    <property type="component" value="Unassembled WGS sequence"/>
</dbReference>
<evidence type="ECO:0000313" key="1">
    <source>
        <dbReference type="EMBL" id="GAV07493.1"/>
    </source>
</evidence>
<gene>
    <name evidence="1" type="primary">RvY_17320-1</name>
    <name evidence="1" type="synonym">RvY_17320.1</name>
    <name evidence="1" type="ORF">RvY_17320</name>
</gene>
<proteinExistence type="predicted"/>
<accession>A0A1D1W3Y9</accession>